<dbReference type="PANTHER" id="PTHR21327">
    <property type="entry name" value="GTP CYCLOHYDROLASE II-RELATED"/>
    <property type="match status" value="1"/>
</dbReference>
<feature type="domain" description="GTP cyclohydrolase II" evidence="16">
    <location>
        <begin position="220"/>
        <end position="372"/>
    </location>
</feature>
<comment type="cofactor">
    <cofactor evidence="14">
        <name>Mg(2+)</name>
        <dbReference type="ChEBI" id="CHEBI:18420"/>
    </cofactor>
    <cofactor evidence="14">
        <name>Mn(2+)</name>
        <dbReference type="ChEBI" id="CHEBI:29035"/>
    </cofactor>
    <text evidence="14">Binds 2 divalent metal cations per subunit. Magnesium or manganese.</text>
</comment>
<dbReference type="InterPro" id="IPR017945">
    <property type="entry name" value="DHBP_synth_RibB-like_a/b_dom"/>
</dbReference>
<comment type="caution">
    <text evidence="17">The sequence shown here is derived from an EMBL/GenBank/DDBJ whole genome shotgun (WGS) entry which is preliminary data.</text>
</comment>
<dbReference type="PIRSF" id="PIRSF001259">
    <property type="entry name" value="RibA"/>
    <property type="match status" value="1"/>
</dbReference>
<evidence type="ECO:0000256" key="4">
    <source>
        <dbReference type="ARBA" id="ARBA00004904"/>
    </source>
</evidence>
<dbReference type="RefSeq" id="WP_197310497.1">
    <property type="nucleotide sequence ID" value="NZ_JADZLT010000043.1"/>
</dbReference>
<evidence type="ECO:0000256" key="6">
    <source>
        <dbReference type="ARBA" id="ARBA00008976"/>
    </source>
</evidence>
<evidence type="ECO:0000256" key="10">
    <source>
        <dbReference type="ARBA" id="ARBA00022723"/>
    </source>
</evidence>
<comment type="cofactor">
    <cofactor evidence="2">
        <name>Mn(2+)</name>
        <dbReference type="ChEBI" id="CHEBI:29035"/>
    </cofactor>
</comment>
<dbReference type="GO" id="GO:0003935">
    <property type="term" value="F:GTP cyclohydrolase II activity"/>
    <property type="evidence" value="ECO:0007669"/>
    <property type="project" value="TreeGrafter"/>
</dbReference>
<dbReference type="NCBIfam" id="TIGR00506">
    <property type="entry name" value="ribB"/>
    <property type="match status" value="1"/>
</dbReference>
<evidence type="ECO:0000256" key="3">
    <source>
        <dbReference type="ARBA" id="ARBA00002284"/>
    </source>
</evidence>
<comment type="similarity">
    <text evidence="6">In the C-terminal section; belongs to the GTP cyclohydrolase II family.</text>
</comment>
<dbReference type="GO" id="GO:0008686">
    <property type="term" value="F:3,4-dihydroxy-2-butanone-4-phosphate synthase activity"/>
    <property type="evidence" value="ECO:0007669"/>
    <property type="project" value="UniProtKB-UniRule"/>
</dbReference>
<gene>
    <name evidence="14 17" type="primary">ribB</name>
    <name evidence="17" type="ORF">I5731_06165</name>
</gene>
<feature type="binding site" evidence="14">
    <location>
        <position position="143"/>
    </location>
    <ligand>
        <name>Mg(2+)</name>
        <dbReference type="ChEBI" id="CHEBI:18420"/>
        <label>2</label>
    </ligand>
</feature>
<feature type="binding site" evidence="14">
    <location>
        <position position="28"/>
    </location>
    <ligand>
        <name>Mg(2+)</name>
        <dbReference type="ChEBI" id="CHEBI:18420"/>
        <label>1</label>
    </ligand>
</feature>
<feature type="binding site" evidence="14">
    <location>
        <position position="32"/>
    </location>
    <ligand>
        <name>D-ribulose 5-phosphate</name>
        <dbReference type="ChEBI" id="CHEBI:58121"/>
    </ligand>
</feature>
<evidence type="ECO:0000256" key="5">
    <source>
        <dbReference type="ARBA" id="ARBA00005520"/>
    </source>
</evidence>
<keyword evidence="11 14" id="KW-0460">Magnesium</keyword>
<dbReference type="SUPFAM" id="SSF142695">
    <property type="entry name" value="RibA-like"/>
    <property type="match status" value="1"/>
</dbReference>
<comment type="similarity">
    <text evidence="14">Belongs to the DHBP synthase family.</text>
</comment>
<dbReference type="PANTHER" id="PTHR21327:SF18">
    <property type="entry name" value="3,4-DIHYDROXY-2-BUTANONE 4-PHOSPHATE SYNTHASE"/>
    <property type="match status" value="1"/>
</dbReference>
<feature type="site" description="Essential for catalytic activity" evidence="14">
    <location>
        <position position="126"/>
    </location>
</feature>
<feature type="binding site" evidence="14">
    <location>
        <position position="28"/>
    </location>
    <ligand>
        <name>Mg(2+)</name>
        <dbReference type="ChEBI" id="CHEBI:18420"/>
        <label>2</label>
    </ligand>
</feature>
<evidence type="ECO:0000256" key="13">
    <source>
        <dbReference type="ARBA" id="ARBA00023239"/>
    </source>
</evidence>
<evidence type="ECO:0000256" key="8">
    <source>
        <dbReference type="ARBA" id="ARBA00018836"/>
    </source>
</evidence>
<keyword evidence="9 14" id="KW-0686">Riboflavin biosynthesis</keyword>
<reference evidence="17" key="1">
    <citation type="submission" date="2020-12" db="EMBL/GenBank/DDBJ databases">
        <title>Methylobrevis albus sp. nov., isolated from fresh water lack sediment.</title>
        <authorList>
            <person name="Zou Q."/>
        </authorList>
    </citation>
    <scope>NUCLEOTIDE SEQUENCE</scope>
    <source>
        <strain evidence="17">L22</strain>
    </source>
</reference>
<dbReference type="GO" id="GO:0005829">
    <property type="term" value="C:cytosol"/>
    <property type="evidence" value="ECO:0007669"/>
    <property type="project" value="TreeGrafter"/>
</dbReference>
<evidence type="ECO:0000256" key="1">
    <source>
        <dbReference type="ARBA" id="ARBA00000141"/>
    </source>
</evidence>
<evidence type="ECO:0000256" key="14">
    <source>
        <dbReference type="HAMAP-Rule" id="MF_00180"/>
    </source>
</evidence>
<dbReference type="InterPro" id="IPR036144">
    <property type="entry name" value="RibA-like_sf"/>
</dbReference>
<dbReference type="Pfam" id="PF00926">
    <property type="entry name" value="DHBP_synthase"/>
    <property type="match status" value="1"/>
</dbReference>
<dbReference type="SUPFAM" id="SSF55821">
    <property type="entry name" value="YrdC/RibB"/>
    <property type="match status" value="1"/>
</dbReference>
<evidence type="ECO:0000313" key="17">
    <source>
        <dbReference type="EMBL" id="MBH0237400.1"/>
    </source>
</evidence>
<evidence type="ECO:0000256" key="7">
    <source>
        <dbReference type="ARBA" id="ARBA00012153"/>
    </source>
</evidence>
<dbReference type="Gene3D" id="3.90.870.10">
    <property type="entry name" value="DHBP synthase"/>
    <property type="match status" value="1"/>
</dbReference>
<keyword evidence="10 14" id="KW-0479">Metal-binding</keyword>
<feature type="region of interest" description="Disordered" evidence="15">
    <location>
        <begin position="303"/>
        <end position="328"/>
    </location>
</feature>
<comment type="similarity">
    <text evidence="5">In the N-terminal section; belongs to the DHBP synthase family.</text>
</comment>
<dbReference type="GO" id="GO:0030145">
    <property type="term" value="F:manganese ion binding"/>
    <property type="evidence" value="ECO:0007669"/>
    <property type="project" value="UniProtKB-UniRule"/>
</dbReference>
<name>A0A931MXW4_9HYPH</name>
<dbReference type="HAMAP" id="MF_00180">
    <property type="entry name" value="RibB"/>
    <property type="match status" value="1"/>
</dbReference>
<protein>
    <recommendedName>
        <fullName evidence="8 14">3,4-dihydroxy-2-butanone 4-phosphate synthase</fullName>
        <shortName evidence="14">DHBP synthase</shortName>
        <ecNumber evidence="7 14">4.1.99.12</ecNumber>
    </recommendedName>
</protein>
<keyword evidence="13 14" id="KW-0456">Lyase</keyword>
<dbReference type="Gene3D" id="3.40.50.10990">
    <property type="entry name" value="GTP cyclohydrolase II"/>
    <property type="match status" value="1"/>
</dbReference>
<dbReference type="Pfam" id="PF00925">
    <property type="entry name" value="GTP_cyclohydro2"/>
    <property type="match status" value="1"/>
</dbReference>
<dbReference type="InterPro" id="IPR032677">
    <property type="entry name" value="GTP_cyclohydro_II"/>
</dbReference>
<evidence type="ECO:0000256" key="12">
    <source>
        <dbReference type="ARBA" id="ARBA00023211"/>
    </source>
</evidence>
<feature type="site" description="Essential for catalytic activity" evidence="14">
    <location>
        <position position="164"/>
    </location>
</feature>
<feature type="binding site" evidence="14">
    <location>
        <begin position="140"/>
        <end position="144"/>
    </location>
    <ligand>
        <name>D-ribulose 5-phosphate</name>
        <dbReference type="ChEBI" id="CHEBI:58121"/>
    </ligand>
</feature>
<evidence type="ECO:0000259" key="16">
    <source>
        <dbReference type="Pfam" id="PF00925"/>
    </source>
</evidence>
<dbReference type="Proteomes" id="UP000631694">
    <property type="component" value="Unassembled WGS sequence"/>
</dbReference>
<proteinExistence type="inferred from homology"/>
<feature type="binding site" evidence="14">
    <location>
        <begin position="27"/>
        <end position="28"/>
    </location>
    <ligand>
        <name>D-ribulose 5-phosphate</name>
        <dbReference type="ChEBI" id="CHEBI:58121"/>
    </ligand>
</feature>
<sequence length="377" mass="40940">MQLDKIEAAIDAIARGELVVVVDDTDRENEGDLIMAASRATAEAMAFMVRHTSGIICAPMTGDRADRLNLPPMVANNLDPMRTAFTVSVDYKIGMTTGISADERTNTVRALANDNAQANDFLRPGHVFPLIARGGGVLTRSGHTEAAVDLARLAGLEAVGVLAEVVNDDGTVKRLPELLAFAKEHKLKIITIEDLIAYRIRTERFVTRAASADMVIGGMKARVHAYQTPFDPLQHVVAVFGDVRGGDDIPCRIHREQPAIDLFGRTSTRKDWVETAVAAIRERGEGRGVLMFLRNPIADELLEDQAGPTGESGDGKDGEHHGSAKSRMQRWREVGVGAQILRDLGIESIALITAQDRQYVGLGGFGIEICRTILIEE</sequence>
<comment type="pathway">
    <text evidence="4 14">Cofactor biosynthesis; riboflavin biosynthesis; 2-hydroxy-3-oxobutyl phosphate from D-ribulose 5-phosphate: step 1/1.</text>
</comment>
<evidence type="ECO:0000256" key="2">
    <source>
        <dbReference type="ARBA" id="ARBA00001936"/>
    </source>
</evidence>
<comment type="catalytic activity">
    <reaction evidence="1 14">
        <text>D-ribulose 5-phosphate = (2S)-2-hydroxy-3-oxobutyl phosphate + formate + H(+)</text>
        <dbReference type="Rhea" id="RHEA:18457"/>
        <dbReference type="ChEBI" id="CHEBI:15378"/>
        <dbReference type="ChEBI" id="CHEBI:15740"/>
        <dbReference type="ChEBI" id="CHEBI:58121"/>
        <dbReference type="ChEBI" id="CHEBI:58830"/>
        <dbReference type="EC" id="4.1.99.12"/>
    </reaction>
</comment>
<organism evidence="17 18">
    <name type="scientific">Methylobrevis albus</name>
    <dbReference type="NCBI Taxonomy" id="2793297"/>
    <lineage>
        <taxon>Bacteria</taxon>
        <taxon>Pseudomonadati</taxon>
        <taxon>Pseudomonadota</taxon>
        <taxon>Alphaproteobacteria</taxon>
        <taxon>Hyphomicrobiales</taxon>
        <taxon>Pleomorphomonadaceae</taxon>
        <taxon>Methylobrevis</taxon>
    </lineage>
</organism>
<keyword evidence="18" id="KW-1185">Reference proteome</keyword>
<keyword evidence="12 14" id="KW-0464">Manganese</keyword>
<dbReference type="EMBL" id="JADZLT010000043">
    <property type="protein sequence ID" value="MBH0237400.1"/>
    <property type="molecule type" value="Genomic_DNA"/>
</dbReference>
<comment type="subunit">
    <text evidence="14">Homodimer.</text>
</comment>
<comment type="function">
    <text evidence="3 14">Catalyzes the conversion of D-ribulose 5-phosphate to formate and 3,4-dihydroxy-2-butanone 4-phosphate.</text>
</comment>
<feature type="compositionally biased region" description="Basic and acidic residues" evidence="15">
    <location>
        <begin position="313"/>
        <end position="322"/>
    </location>
</feature>
<dbReference type="GO" id="GO:0009231">
    <property type="term" value="P:riboflavin biosynthetic process"/>
    <property type="evidence" value="ECO:0007669"/>
    <property type="project" value="UniProtKB-UniRule"/>
</dbReference>
<evidence type="ECO:0000256" key="15">
    <source>
        <dbReference type="SAM" id="MobiDB-lite"/>
    </source>
</evidence>
<evidence type="ECO:0000256" key="9">
    <source>
        <dbReference type="ARBA" id="ARBA00022619"/>
    </source>
</evidence>
<accession>A0A931MXW4</accession>
<dbReference type="InterPro" id="IPR000422">
    <property type="entry name" value="DHBP_synthase_RibB"/>
</dbReference>
<dbReference type="AlphaFoldDB" id="A0A931MXW4"/>
<evidence type="ECO:0000256" key="11">
    <source>
        <dbReference type="ARBA" id="ARBA00022842"/>
    </source>
</evidence>
<evidence type="ECO:0000313" key="18">
    <source>
        <dbReference type="Proteomes" id="UP000631694"/>
    </source>
</evidence>
<dbReference type="GO" id="GO:0000287">
    <property type="term" value="F:magnesium ion binding"/>
    <property type="evidence" value="ECO:0007669"/>
    <property type="project" value="UniProtKB-UniRule"/>
</dbReference>
<dbReference type="FunFam" id="3.90.870.10:FF:000001">
    <property type="entry name" value="Riboflavin biosynthesis protein RibBA"/>
    <property type="match status" value="1"/>
</dbReference>
<dbReference type="EC" id="4.1.99.12" evidence="7 14"/>